<dbReference type="EMBL" id="CP028130">
    <property type="protein sequence ID" value="AZZ55895.1"/>
    <property type="molecule type" value="Genomic_DNA"/>
</dbReference>
<proteinExistence type="predicted"/>
<gene>
    <name evidence="1" type="ORF">C7V51_08425</name>
</gene>
<dbReference type="Proteomes" id="UP000283946">
    <property type="component" value="Chromosome"/>
</dbReference>
<accession>A0AAD1AFA2</accession>
<reference evidence="1 2" key="1">
    <citation type="submission" date="2018-03" db="EMBL/GenBank/DDBJ databases">
        <title>Bacteriophage NCPPB3778 and a type I-E CRISPR drive the evolution of the US Biological Select Agent, Rathayibacter toxicus.</title>
        <authorList>
            <person name="Davis E.W.II."/>
            <person name="Tabima J.F."/>
            <person name="Weisberg A.J."/>
            <person name="Dantas Lopes L."/>
            <person name="Wiseman M.S."/>
            <person name="Wiseman M.S."/>
            <person name="Pupko T."/>
            <person name="Belcher M.S."/>
            <person name="Sechler A.J."/>
            <person name="Tancos M.A."/>
            <person name="Schroeder B.K."/>
            <person name="Murray T.D."/>
            <person name="Luster D.G."/>
            <person name="Schneider W.L."/>
            <person name="Rogers E."/>
            <person name="Andreote F.D."/>
            <person name="Grunwald N.J."/>
            <person name="Putnam M.L."/>
            <person name="Chang J.H."/>
        </authorList>
    </citation>
    <scope>NUCLEOTIDE SEQUENCE [LARGE SCALE GENOMIC DNA]</scope>
    <source>
        <strain evidence="1 2">NCCPB 2253</strain>
    </source>
</reference>
<protein>
    <submittedName>
        <fullName evidence="1">Uncharacterized protein</fullName>
    </submittedName>
</protein>
<name>A0AAD1AFA2_9MICO</name>
<dbReference type="RefSeq" id="WP_104265053.1">
    <property type="nucleotide sequence ID" value="NZ_CP028130.1"/>
</dbReference>
<sequence>MPTNDLFTLLVRDAVGAGGRDEGTFDQLEALAYFVAHREMGCIELLAVLEELLLAVVSVRGVVLVGIKLLRQVEQGEEDLQTLVLKDQAKELVTAEVLTGVNARHP</sequence>
<organism evidence="1 2">
    <name type="scientific">Rathayibacter iranicus</name>
    <dbReference type="NCBI Taxonomy" id="59737"/>
    <lineage>
        <taxon>Bacteria</taxon>
        <taxon>Bacillati</taxon>
        <taxon>Actinomycetota</taxon>
        <taxon>Actinomycetes</taxon>
        <taxon>Micrococcales</taxon>
        <taxon>Microbacteriaceae</taxon>
        <taxon>Rathayibacter</taxon>
    </lineage>
</organism>
<evidence type="ECO:0000313" key="2">
    <source>
        <dbReference type="Proteomes" id="UP000283946"/>
    </source>
</evidence>
<dbReference type="AlphaFoldDB" id="A0AAD1AFA2"/>
<dbReference type="KEGG" id="ria:C7V51_08425"/>
<evidence type="ECO:0000313" key="1">
    <source>
        <dbReference type="EMBL" id="AZZ55895.1"/>
    </source>
</evidence>